<proteinExistence type="predicted"/>
<dbReference type="EMBL" id="FQVX01000002">
    <property type="protein sequence ID" value="SHG29869.1"/>
    <property type="molecule type" value="Genomic_DNA"/>
</dbReference>
<gene>
    <name evidence="1" type="ORF">SAMN05444351_2152</name>
</gene>
<protein>
    <submittedName>
        <fullName evidence="1">Uncharacterized protein</fullName>
    </submittedName>
</protein>
<evidence type="ECO:0000313" key="1">
    <source>
        <dbReference type="EMBL" id="SHG29869.1"/>
    </source>
</evidence>
<dbReference type="RefSeq" id="WP_073420133.1">
    <property type="nucleotide sequence ID" value="NZ_FQVX01000002.1"/>
</dbReference>
<evidence type="ECO:0000313" key="2">
    <source>
        <dbReference type="Proteomes" id="UP000184471"/>
    </source>
</evidence>
<organism evidence="1 2">
    <name type="scientific">Geodermatophilus nigrescens</name>
    <dbReference type="NCBI Taxonomy" id="1070870"/>
    <lineage>
        <taxon>Bacteria</taxon>
        <taxon>Bacillati</taxon>
        <taxon>Actinomycetota</taxon>
        <taxon>Actinomycetes</taxon>
        <taxon>Geodermatophilales</taxon>
        <taxon>Geodermatophilaceae</taxon>
        <taxon>Geodermatophilus</taxon>
    </lineage>
</organism>
<name>A0A1M5IP91_9ACTN</name>
<sequence length="262" mass="27327">MGELRWAVTDGPDGTAAVALPDDAAAARLLAEQAPGGFWCAREAGGCGGRLAVDADGARPAFVHAGTARCALVRREGAAERGYEPLRYRRPLVAWLAGQGLPPRVSTLPGRTGLHVALPGAVLEVQLAPVSDLAWRARDDRLHREARSVTWLHGPGADLAAATEAGVRGAALVLRRQNRGLLIGVRDAGGGVRWVRASACRVGPDGVEAPGLAEARAAHGRRAAARQDAARRAARQAARWSSRTGAVPWDVRTGTLPFPAAG</sequence>
<dbReference type="STRING" id="1070870.SAMN05444351_2152"/>
<dbReference type="OrthoDB" id="5190234at2"/>
<reference evidence="1 2" key="1">
    <citation type="submission" date="2016-11" db="EMBL/GenBank/DDBJ databases">
        <authorList>
            <person name="Jaros S."/>
            <person name="Januszkiewicz K."/>
            <person name="Wedrychowicz H."/>
        </authorList>
    </citation>
    <scope>NUCLEOTIDE SEQUENCE [LARGE SCALE GENOMIC DNA]</scope>
    <source>
        <strain evidence="1 2">DSM 45408</strain>
    </source>
</reference>
<accession>A0A1M5IP91</accession>
<keyword evidence="2" id="KW-1185">Reference proteome</keyword>
<dbReference type="AlphaFoldDB" id="A0A1M5IP91"/>
<dbReference type="Proteomes" id="UP000184471">
    <property type="component" value="Unassembled WGS sequence"/>
</dbReference>